<name>A0AAV1IFI2_9CHLO</name>
<feature type="region of interest" description="Disordered" evidence="1">
    <location>
        <begin position="23"/>
        <end position="76"/>
    </location>
</feature>
<evidence type="ECO:0000256" key="1">
    <source>
        <dbReference type="SAM" id="MobiDB-lite"/>
    </source>
</evidence>
<comment type="caution">
    <text evidence="2">The sequence shown here is derived from an EMBL/GenBank/DDBJ whole genome shotgun (WGS) entry which is preliminary data.</text>
</comment>
<keyword evidence="3" id="KW-1185">Reference proteome</keyword>
<evidence type="ECO:0000313" key="3">
    <source>
        <dbReference type="Proteomes" id="UP001314263"/>
    </source>
</evidence>
<dbReference type="AlphaFoldDB" id="A0AAV1IFI2"/>
<organism evidence="2 3">
    <name type="scientific">Coccomyxa viridis</name>
    <dbReference type="NCBI Taxonomy" id="1274662"/>
    <lineage>
        <taxon>Eukaryota</taxon>
        <taxon>Viridiplantae</taxon>
        <taxon>Chlorophyta</taxon>
        <taxon>core chlorophytes</taxon>
        <taxon>Trebouxiophyceae</taxon>
        <taxon>Trebouxiophyceae incertae sedis</taxon>
        <taxon>Coccomyxaceae</taxon>
        <taxon>Coccomyxa</taxon>
    </lineage>
</organism>
<reference evidence="2 3" key="1">
    <citation type="submission" date="2023-10" db="EMBL/GenBank/DDBJ databases">
        <authorList>
            <person name="Maclean D."/>
            <person name="Macfadyen A."/>
        </authorList>
    </citation>
    <scope>NUCLEOTIDE SEQUENCE [LARGE SCALE GENOMIC DNA]</scope>
</reference>
<evidence type="ECO:0000313" key="2">
    <source>
        <dbReference type="EMBL" id="CAK0785561.1"/>
    </source>
</evidence>
<feature type="compositionally biased region" description="Low complexity" evidence="1">
    <location>
        <begin position="39"/>
        <end position="56"/>
    </location>
</feature>
<sequence length="76" mass="7358">MVADSGRGLRQLSFSIPSSAVPGLLGLVSPVEPPPSPNATAASGPQPALAAAPGKGEPAGSDSHPIPEGEGYPCSV</sequence>
<dbReference type="EMBL" id="CAUYUE010000012">
    <property type="protein sequence ID" value="CAK0785561.1"/>
    <property type="molecule type" value="Genomic_DNA"/>
</dbReference>
<gene>
    <name evidence="2" type="ORF">CVIRNUC_008771</name>
</gene>
<accession>A0AAV1IFI2</accession>
<protein>
    <submittedName>
        <fullName evidence="2">Uncharacterized protein</fullName>
    </submittedName>
</protein>
<dbReference type="Proteomes" id="UP001314263">
    <property type="component" value="Unassembled WGS sequence"/>
</dbReference>
<proteinExistence type="predicted"/>